<comment type="caution">
    <text evidence="1">The sequence shown here is derived from an EMBL/GenBank/DDBJ whole genome shotgun (WGS) entry which is preliminary data.</text>
</comment>
<dbReference type="AlphaFoldDB" id="A0A8J4EGG5"/>
<dbReference type="Pfam" id="PF13578">
    <property type="entry name" value="Methyltransf_24"/>
    <property type="match status" value="1"/>
</dbReference>
<name>A0A8J4EGG5_9ACTN</name>
<evidence type="ECO:0000313" key="2">
    <source>
        <dbReference type="Proteomes" id="UP000635606"/>
    </source>
</evidence>
<protein>
    <submittedName>
        <fullName evidence="1">Uncharacterized protein</fullName>
    </submittedName>
</protein>
<proteinExistence type="predicted"/>
<evidence type="ECO:0000313" key="1">
    <source>
        <dbReference type="EMBL" id="GIJ71097.1"/>
    </source>
</evidence>
<keyword evidence="2" id="KW-1185">Reference proteome</keyword>
<dbReference type="SUPFAM" id="SSF53335">
    <property type="entry name" value="S-adenosyl-L-methionine-dependent methyltransferases"/>
    <property type="match status" value="1"/>
</dbReference>
<gene>
    <name evidence="1" type="ORF">Voc01_060140</name>
</gene>
<organism evidence="1 2">
    <name type="scientific">Virgisporangium ochraceum</name>
    <dbReference type="NCBI Taxonomy" id="65505"/>
    <lineage>
        <taxon>Bacteria</taxon>
        <taxon>Bacillati</taxon>
        <taxon>Actinomycetota</taxon>
        <taxon>Actinomycetes</taxon>
        <taxon>Micromonosporales</taxon>
        <taxon>Micromonosporaceae</taxon>
        <taxon>Virgisporangium</taxon>
    </lineage>
</organism>
<dbReference type="Gene3D" id="3.40.50.150">
    <property type="entry name" value="Vaccinia Virus protein VP39"/>
    <property type="match status" value="1"/>
</dbReference>
<reference evidence="1" key="1">
    <citation type="submission" date="2021-01" db="EMBL/GenBank/DDBJ databases">
        <title>Whole genome shotgun sequence of Virgisporangium ochraceum NBRC 16418.</title>
        <authorList>
            <person name="Komaki H."/>
            <person name="Tamura T."/>
        </authorList>
    </citation>
    <scope>NUCLEOTIDE SEQUENCE</scope>
    <source>
        <strain evidence="1">NBRC 16418</strain>
    </source>
</reference>
<accession>A0A8J4EGG5</accession>
<dbReference type="Proteomes" id="UP000635606">
    <property type="component" value="Unassembled WGS sequence"/>
</dbReference>
<dbReference type="EMBL" id="BOPH01000085">
    <property type="protein sequence ID" value="GIJ71097.1"/>
    <property type="molecule type" value="Genomic_DNA"/>
</dbReference>
<sequence>MTLPDGDCDLLRDLLVAAGATTVVEIGLAYGSSALAIGEALAAQGTARHVIVDPFQDSAFSDAGWAALCEAGLDAIAELVREWSSIALPRLVSEGIVADAAFVDGSHRFHEVFVDLYFLRKLVRPGGLVVLDDQWAPSVSTAARYFERNLGWERVSDAFAGGSTRRAGDDPSADLVPRCVAYRMPEPSEPAFTDFRPF</sequence>
<dbReference type="InterPro" id="IPR029063">
    <property type="entry name" value="SAM-dependent_MTases_sf"/>
</dbReference>